<dbReference type="InterPro" id="IPR051044">
    <property type="entry name" value="MAG_DAG_Lipase"/>
</dbReference>
<feature type="domain" description="Serine aminopeptidase S33" evidence="2">
    <location>
        <begin position="103"/>
        <end position="246"/>
    </location>
</feature>
<organism evidence="3 4">
    <name type="scientific">Bonamia ostreae</name>
    <dbReference type="NCBI Taxonomy" id="126728"/>
    <lineage>
        <taxon>Eukaryota</taxon>
        <taxon>Sar</taxon>
        <taxon>Rhizaria</taxon>
        <taxon>Endomyxa</taxon>
        <taxon>Ascetosporea</taxon>
        <taxon>Haplosporida</taxon>
        <taxon>Bonamia</taxon>
    </lineage>
</organism>
<keyword evidence="1" id="KW-0812">Transmembrane</keyword>
<evidence type="ECO:0000259" key="2">
    <source>
        <dbReference type="Pfam" id="PF12146"/>
    </source>
</evidence>
<keyword evidence="1" id="KW-1133">Transmembrane helix</keyword>
<comment type="caution">
    <text evidence="3">The sequence shown here is derived from an EMBL/GenBank/DDBJ whole genome shotgun (WGS) entry which is preliminary data.</text>
</comment>
<evidence type="ECO:0000256" key="1">
    <source>
        <dbReference type="SAM" id="Phobius"/>
    </source>
</evidence>
<dbReference type="SUPFAM" id="SSF53474">
    <property type="entry name" value="alpha/beta-Hydrolases"/>
    <property type="match status" value="1"/>
</dbReference>
<dbReference type="Gene3D" id="3.40.50.1820">
    <property type="entry name" value="alpha/beta hydrolase"/>
    <property type="match status" value="1"/>
</dbReference>
<dbReference type="Pfam" id="PF12146">
    <property type="entry name" value="Hydrolase_4"/>
    <property type="match status" value="1"/>
</dbReference>
<dbReference type="Proteomes" id="UP001439008">
    <property type="component" value="Unassembled WGS sequence"/>
</dbReference>
<accession>A0ABV2AQR4</accession>
<keyword evidence="4" id="KW-1185">Reference proteome</keyword>
<dbReference type="InterPro" id="IPR022742">
    <property type="entry name" value="Hydrolase_4"/>
</dbReference>
<gene>
    <name evidence="3" type="ORF">MHBO_003289</name>
</gene>
<sequence>MMIMVEQLYIVGAIIILSFSVYFGYFKSVSLLSPPTPTDSGHERRKMFKNTKNLQKLDYKHKKSINYGVPTEKLCISGSFFERNEEGFKFHVQIIKPVPPVVPKAVICFVHGYSSGAIYHMKQLCDNLSSGGFVVIAMDGRGHGLSDGLHCYIPDFEQYVEDYYQCFKRHSAPFESLNKFLFGISMGGAVCLHLLEKDRKANLFKGAILSSPMVKIPAKKIPNRFVYTIFVVCSYIFPSAKITPAHYDDKFYNDDELASFI</sequence>
<evidence type="ECO:0000313" key="4">
    <source>
        <dbReference type="Proteomes" id="UP001439008"/>
    </source>
</evidence>
<name>A0ABV2AQR4_9EUKA</name>
<evidence type="ECO:0000313" key="3">
    <source>
        <dbReference type="EMBL" id="MES1921758.1"/>
    </source>
</evidence>
<dbReference type="InterPro" id="IPR029058">
    <property type="entry name" value="AB_hydrolase_fold"/>
</dbReference>
<dbReference type="PANTHER" id="PTHR11614">
    <property type="entry name" value="PHOSPHOLIPASE-RELATED"/>
    <property type="match status" value="1"/>
</dbReference>
<reference evidence="3 4" key="1">
    <citation type="journal article" date="2024" name="BMC Biol.">
        <title>Comparative genomics of Ascetosporea gives new insight into the evolutionary basis for animal parasitism in Rhizaria.</title>
        <authorList>
            <person name="Hiltunen Thoren M."/>
            <person name="Onut-Brannstrom I."/>
            <person name="Alfjorden A."/>
            <person name="Peckova H."/>
            <person name="Swords F."/>
            <person name="Hooper C."/>
            <person name="Holzer A.S."/>
            <person name="Bass D."/>
            <person name="Burki F."/>
        </authorList>
    </citation>
    <scope>NUCLEOTIDE SEQUENCE [LARGE SCALE GENOMIC DNA]</scope>
    <source>
        <strain evidence="3">20-A016</strain>
    </source>
</reference>
<feature type="non-terminal residue" evidence="3">
    <location>
        <position position="261"/>
    </location>
</feature>
<protein>
    <recommendedName>
        <fullName evidence="2">Serine aminopeptidase S33 domain-containing protein</fullName>
    </recommendedName>
</protein>
<dbReference type="EMBL" id="JBDODL010001726">
    <property type="protein sequence ID" value="MES1921758.1"/>
    <property type="molecule type" value="Genomic_DNA"/>
</dbReference>
<keyword evidence="1" id="KW-0472">Membrane</keyword>
<feature type="transmembrane region" description="Helical" evidence="1">
    <location>
        <begin position="7"/>
        <end position="25"/>
    </location>
</feature>
<proteinExistence type="predicted"/>